<dbReference type="GO" id="GO:0005634">
    <property type="term" value="C:nucleus"/>
    <property type="evidence" value="ECO:0007669"/>
    <property type="project" value="TreeGrafter"/>
</dbReference>
<dbReference type="GO" id="GO:0003677">
    <property type="term" value="F:DNA binding"/>
    <property type="evidence" value="ECO:0007669"/>
    <property type="project" value="TreeGrafter"/>
</dbReference>
<dbReference type="EMBL" id="NEVH01014359">
    <property type="protein sequence ID" value="PNF27777.1"/>
    <property type="molecule type" value="Genomic_DNA"/>
</dbReference>
<dbReference type="InterPro" id="IPR027417">
    <property type="entry name" value="P-loop_NTPase"/>
</dbReference>
<dbReference type="PANTHER" id="PTHR23389">
    <property type="entry name" value="CHROMOSOME TRANSMISSION FIDELITY FACTOR 18"/>
    <property type="match status" value="1"/>
</dbReference>
<feature type="domain" description="AAA+ ATPase" evidence="2">
    <location>
        <begin position="1098"/>
        <end position="1260"/>
    </location>
</feature>
<feature type="compositionally biased region" description="Basic and acidic residues" evidence="1">
    <location>
        <begin position="1183"/>
        <end position="1197"/>
    </location>
</feature>
<dbReference type="SUPFAM" id="SSF52540">
    <property type="entry name" value="P-loop containing nucleoside triphosphate hydrolases"/>
    <property type="match status" value="1"/>
</dbReference>
<feature type="region of interest" description="Disordered" evidence="1">
    <location>
        <begin position="655"/>
        <end position="676"/>
    </location>
</feature>
<feature type="compositionally biased region" description="Basic and acidic residues" evidence="1">
    <location>
        <begin position="582"/>
        <end position="596"/>
    </location>
</feature>
<feature type="compositionally biased region" description="Basic and acidic residues" evidence="1">
    <location>
        <begin position="559"/>
        <end position="572"/>
    </location>
</feature>
<gene>
    <name evidence="3" type="ORF">B7P43_G09230</name>
</gene>
<evidence type="ECO:0000313" key="3">
    <source>
        <dbReference type="EMBL" id="PNF27777.1"/>
    </source>
</evidence>
<dbReference type="Gene3D" id="3.40.50.300">
    <property type="entry name" value="P-loop containing nucleotide triphosphate hydrolases"/>
    <property type="match status" value="1"/>
</dbReference>
<proteinExistence type="predicted"/>
<feature type="region of interest" description="Disordered" evidence="1">
    <location>
        <begin position="559"/>
        <end position="621"/>
    </location>
</feature>
<dbReference type="Proteomes" id="UP000235965">
    <property type="component" value="Unassembled WGS sequence"/>
</dbReference>
<dbReference type="SMART" id="SM00382">
    <property type="entry name" value="AAA"/>
    <property type="match status" value="1"/>
</dbReference>
<dbReference type="Pfam" id="PF00004">
    <property type="entry name" value="AAA"/>
    <property type="match status" value="1"/>
</dbReference>
<feature type="compositionally biased region" description="Polar residues" evidence="1">
    <location>
        <begin position="407"/>
        <end position="417"/>
    </location>
</feature>
<reference evidence="3 4" key="1">
    <citation type="submission" date="2017-12" db="EMBL/GenBank/DDBJ databases">
        <title>Hemimetabolous genomes reveal molecular basis of termite eusociality.</title>
        <authorList>
            <person name="Harrison M.C."/>
            <person name="Jongepier E."/>
            <person name="Robertson H.M."/>
            <person name="Arning N."/>
            <person name="Bitard-Feildel T."/>
            <person name="Chao H."/>
            <person name="Childers C.P."/>
            <person name="Dinh H."/>
            <person name="Doddapaneni H."/>
            <person name="Dugan S."/>
            <person name="Gowin J."/>
            <person name="Greiner C."/>
            <person name="Han Y."/>
            <person name="Hu H."/>
            <person name="Hughes D.S.T."/>
            <person name="Huylmans A.-K."/>
            <person name="Kemena C."/>
            <person name="Kremer L.P.M."/>
            <person name="Lee S.L."/>
            <person name="Lopez-Ezquerra A."/>
            <person name="Mallet L."/>
            <person name="Monroy-Kuhn J.M."/>
            <person name="Moser A."/>
            <person name="Murali S.C."/>
            <person name="Muzny D.M."/>
            <person name="Otani S."/>
            <person name="Piulachs M.-D."/>
            <person name="Poelchau M."/>
            <person name="Qu J."/>
            <person name="Schaub F."/>
            <person name="Wada-Katsumata A."/>
            <person name="Worley K.C."/>
            <person name="Xie Q."/>
            <person name="Ylla G."/>
            <person name="Poulsen M."/>
            <person name="Gibbs R.A."/>
            <person name="Schal C."/>
            <person name="Richards S."/>
            <person name="Belles X."/>
            <person name="Korb J."/>
            <person name="Bornberg-Bauer E."/>
        </authorList>
    </citation>
    <scope>NUCLEOTIDE SEQUENCE [LARGE SCALE GENOMIC DNA]</scope>
    <source>
        <tissue evidence="3">Whole body</tissue>
    </source>
</reference>
<dbReference type="InterPro" id="IPR003959">
    <property type="entry name" value="ATPase_AAA_core"/>
</dbReference>
<dbReference type="GO" id="GO:0016887">
    <property type="term" value="F:ATP hydrolysis activity"/>
    <property type="evidence" value="ECO:0007669"/>
    <property type="project" value="InterPro"/>
</dbReference>
<dbReference type="GO" id="GO:0005524">
    <property type="term" value="F:ATP binding"/>
    <property type="evidence" value="ECO:0007669"/>
    <property type="project" value="InterPro"/>
</dbReference>
<dbReference type="GO" id="GO:0061860">
    <property type="term" value="F:DNA clamp unloader activity"/>
    <property type="evidence" value="ECO:0007669"/>
    <property type="project" value="TreeGrafter"/>
</dbReference>
<accession>A0A2J7QGR8</accession>
<feature type="region of interest" description="Disordered" evidence="1">
    <location>
        <begin position="407"/>
        <end position="434"/>
    </location>
</feature>
<feature type="compositionally biased region" description="Polar residues" evidence="1">
    <location>
        <begin position="597"/>
        <end position="606"/>
    </location>
</feature>
<dbReference type="InParanoid" id="A0A2J7QGR8"/>
<feature type="region of interest" description="Disordered" evidence="1">
    <location>
        <begin position="14"/>
        <end position="35"/>
    </location>
</feature>
<dbReference type="OrthoDB" id="9996895at2759"/>
<feature type="compositionally biased region" description="Basic and acidic residues" evidence="1">
    <location>
        <begin position="612"/>
        <end position="621"/>
    </location>
</feature>
<feature type="region of interest" description="Disordered" evidence="1">
    <location>
        <begin position="992"/>
        <end position="1013"/>
    </location>
</feature>
<comment type="caution">
    <text evidence="3">The sequence shown here is derived from an EMBL/GenBank/DDBJ whole genome shotgun (WGS) entry which is preliminary data.</text>
</comment>
<feature type="region of interest" description="Disordered" evidence="1">
    <location>
        <begin position="780"/>
        <end position="799"/>
    </location>
</feature>
<dbReference type="CDD" id="cd00009">
    <property type="entry name" value="AAA"/>
    <property type="match status" value="1"/>
</dbReference>
<evidence type="ECO:0000259" key="2">
    <source>
        <dbReference type="SMART" id="SM00382"/>
    </source>
</evidence>
<dbReference type="PANTHER" id="PTHR23389:SF21">
    <property type="entry name" value="ATPASE FAMILY AAA DOMAIN-CONTAINING PROTEIN 5"/>
    <property type="match status" value="1"/>
</dbReference>
<name>A0A2J7QGR8_9NEOP</name>
<feature type="region of interest" description="Disordered" evidence="1">
    <location>
        <begin position="1172"/>
        <end position="1197"/>
    </location>
</feature>
<sequence length="1704" mass="191864">MKAITYYLQFPAGEKEDKDQNGNGRLPVLNGDSDEAGAQKIHKGLFKTASVVEKSSCPSLFSSEIKNSPSFVRTSTRRVRSKCKIQFKMTSDADNSNESVELDRHSIILQDKEDVSISQTTSIKTSVKELHDETGSLQTVSVGKQNLKKKKKLSLSSQKVSNCDTTNKSLCVKSEVLNEIFVESSRKTEDSLLFQGNGKSSLFVKCKLKDSLKEPKQHGFGTDVTNETCTDDKTSDKIPSRLNESNNAFHILMSSRIWQSPHEQGPDETKDHTYSNRKKTIVIADAPKKTVEIKENRKKRKKKLDVVRKRRIKKAKLSDTSSEIEIGAEKKPVVRSKKVVIVPESDSDGEGNTALGQSIDTLKSKAEDKQDHRGCGKMVVEETDDDYAEQSDEKELMKKDDKVVNQDSLMNSKLSTRTSRKMDGSKSRLSHKTSSKHILEEIKDNCSEPEQDHLHLKKLVVKVEKISPEKLIQISTQKCYEGSEKKVRKGRGKLVVGGKGTKEKGSEREDRMVNCQLSIHKAKMSPKLPKSTKKFVIQCNKSTGKSFFERRVKLVKKSEQESGEFGKKKSETWIEDTDSEEENQKQTEMNKKDKTNKAASVSTIDSNCEIPADPKKHIPFPEETKKRNSLFSYFNKVSKDEVLLKPEKIKVEVQIHSPPSSPSVKQRRTSVPEDKRKQIHCVKSKVLDMEDQIIVLESHITKPATDASSVFVVTPKKHNEINDMKTPPSGSGWKMRVRLRESPAQPVLDDTGDSSDDNIFIPKRKWVESKIPAQPIDAGEALQASRTGEKCMNSEGMESQDNDACVEGAEGEMEVIICSNPDRKPNDMKLAPLFLRKPKTDPAVVEARRNFLKSGVPDSVKKLADIQRSLEGQYQFLFPTVAHVQQQEDQLCVWNLPLVELPLNTTETEPPTLTLKQIEAVELGTFSNCCSTDPACSFTKPSTPTPITCFQKLLRILKSESPDFPIYRAFRRLHSKYLQGVEKSTEEVLGKDIKQQKRRGGKSRVTRSNAHIERQKEEICNRKSEVMWTEKYKPTSVDDLVGNRHSIDQLKHWLESWKHYSDEIQHRDKESGRNRKDSSSGDEFFDCDSNDNINRNLPNNTAILVGPHGCGKTSAVYAIANELGCKVLEINTSSKRNGKRILSELQEATQSHQVKSCSEHASGALGSFVKAKPTNSRKVKSKPTGDDSIPKEDGDDRKSSKMSIILVEGVDVVYDDQDEGFLSAVTSLVASSKRPVVLVTNDPHCPHLARFMDLHLVLKFRAPPSVRMSLWLQLVCLLEGVWIRHAAIGRLLDRNRGDVRQTMLQLQFWVLTGGNNMPRTVEIPNTAISENPVALQVPEIDVVDDHSNLSYISGDEADETPIDVPEHANCTETFTEYSEKYFQSCQLPFPLDLGLVWWNLASLISIPESLYQDRICIKSREVTGSKTLHEVKTESDDLDSVVKVSGCEVTEKETECVSMTVCEREMKDRISLLVEVGKRNSGESVFKRVHNDEDTKGNSISELLEERGVRKNCCSQAEADRMSRLMETMSAIDVMSSAGAGNREPCYRTWDQVPKDGTSLTEGAQCRWWENSVSRVLCHYLLEGNVHKCRTSLQKTEGCYVDVQVTKATFTKPTQQELWWRSVQHAADDTVLPAVPLWCRPDHHSVSCDYIPMLRTVCRYEQDRLACNTKRHSRFFHYLKGLNVHVSDATCSTLCAVFADTHTT</sequence>
<organism evidence="3 4">
    <name type="scientific">Cryptotermes secundus</name>
    <dbReference type="NCBI Taxonomy" id="105785"/>
    <lineage>
        <taxon>Eukaryota</taxon>
        <taxon>Metazoa</taxon>
        <taxon>Ecdysozoa</taxon>
        <taxon>Arthropoda</taxon>
        <taxon>Hexapoda</taxon>
        <taxon>Insecta</taxon>
        <taxon>Pterygota</taxon>
        <taxon>Neoptera</taxon>
        <taxon>Polyneoptera</taxon>
        <taxon>Dictyoptera</taxon>
        <taxon>Blattodea</taxon>
        <taxon>Blattoidea</taxon>
        <taxon>Termitoidae</taxon>
        <taxon>Kalotermitidae</taxon>
        <taxon>Cryptotermitinae</taxon>
        <taxon>Cryptotermes</taxon>
    </lineage>
</organism>
<keyword evidence="4" id="KW-1185">Reference proteome</keyword>
<feature type="compositionally biased region" description="Basic residues" evidence="1">
    <location>
        <begin position="996"/>
        <end position="1005"/>
    </location>
</feature>
<feature type="region of interest" description="Disordered" evidence="1">
    <location>
        <begin position="1064"/>
        <end position="1084"/>
    </location>
</feature>
<dbReference type="InterPro" id="IPR003593">
    <property type="entry name" value="AAA+_ATPase"/>
</dbReference>
<protein>
    <recommendedName>
        <fullName evidence="2">AAA+ ATPase domain-containing protein</fullName>
    </recommendedName>
</protein>
<evidence type="ECO:0000313" key="4">
    <source>
        <dbReference type="Proteomes" id="UP000235965"/>
    </source>
</evidence>
<feature type="compositionally biased region" description="Basic and acidic residues" evidence="1">
    <location>
        <begin position="1064"/>
        <end position="1079"/>
    </location>
</feature>
<dbReference type="STRING" id="105785.A0A2J7QGR8"/>
<evidence type="ECO:0000256" key="1">
    <source>
        <dbReference type="SAM" id="MobiDB-lite"/>
    </source>
</evidence>